<dbReference type="RefSeq" id="XP_015068897.1">
    <property type="nucleotide sequence ID" value="XM_015213411.1"/>
</dbReference>
<gene>
    <name evidence="3" type="primary">LOC107013521</name>
</gene>
<dbReference type="InterPro" id="IPR043502">
    <property type="entry name" value="DNA/RNA_pol_sf"/>
</dbReference>
<reference evidence="2" key="1">
    <citation type="journal article" date="2014" name="Nat. Genet.">
        <title>The genome of the stress-tolerant wild tomato species Solanum pennellii.</title>
        <authorList>
            <person name="Bolger A."/>
            <person name="Scossa F."/>
            <person name="Bolger M.E."/>
            <person name="Lanz C."/>
            <person name="Maumus F."/>
            <person name="Tohge T."/>
            <person name="Quesneville H."/>
            <person name="Alseekh S."/>
            <person name="Sorensen I."/>
            <person name="Lichtenstein G."/>
            <person name="Fich E.A."/>
            <person name="Conte M."/>
            <person name="Keller H."/>
            <person name="Schneeberger K."/>
            <person name="Schwacke R."/>
            <person name="Ofner I."/>
            <person name="Vrebalov J."/>
            <person name="Xu Y."/>
            <person name="Osorio S."/>
            <person name="Aflitos S.A."/>
            <person name="Schijlen E."/>
            <person name="Jimenez-Gomez J.M."/>
            <person name="Ryngajllo M."/>
            <person name="Kimura S."/>
            <person name="Kumar R."/>
            <person name="Koenig D."/>
            <person name="Headland L.R."/>
            <person name="Maloof J.N."/>
            <person name="Sinha N."/>
            <person name="van Ham R.C."/>
            <person name="Lankhorst R.K."/>
            <person name="Mao L."/>
            <person name="Vogel A."/>
            <person name="Arsova B."/>
            <person name="Panstruga R."/>
            <person name="Fei Z."/>
            <person name="Rose J.K."/>
            <person name="Zamir D."/>
            <person name="Carrari F."/>
            <person name="Giovannoni J.J."/>
            <person name="Weigel D."/>
            <person name="Usadel B."/>
            <person name="Fernie A.R."/>
        </authorList>
    </citation>
    <scope>NUCLEOTIDE SEQUENCE [LARGE SCALE GENOMIC DNA]</scope>
    <source>
        <strain evidence="2">cv. LA0716</strain>
    </source>
</reference>
<dbReference type="PANTHER" id="PTHR24559:SF457">
    <property type="entry name" value="RNA-DIRECTED DNA POLYMERASE HOMOLOG"/>
    <property type="match status" value="1"/>
</dbReference>
<dbReference type="Proteomes" id="UP000694930">
    <property type="component" value="Chromosome 3"/>
</dbReference>
<dbReference type="Gene3D" id="3.30.70.270">
    <property type="match status" value="1"/>
</dbReference>
<evidence type="ECO:0000259" key="1">
    <source>
        <dbReference type="Pfam" id="PF00078"/>
    </source>
</evidence>
<dbReference type="CDD" id="cd01647">
    <property type="entry name" value="RT_LTR"/>
    <property type="match status" value="1"/>
</dbReference>
<evidence type="ECO:0000313" key="3">
    <source>
        <dbReference type="RefSeq" id="XP_015068897.1"/>
    </source>
</evidence>
<organism evidence="2 3">
    <name type="scientific">Solanum pennellii</name>
    <name type="common">Tomato</name>
    <name type="synonym">Lycopersicon pennellii</name>
    <dbReference type="NCBI Taxonomy" id="28526"/>
    <lineage>
        <taxon>Eukaryota</taxon>
        <taxon>Viridiplantae</taxon>
        <taxon>Streptophyta</taxon>
        <taxon>Embryophyta</taxon>
        <taxon>Tracheophyta</taxon>
        <taxon>Spermatophyta</taxon>
        <taxon>Magnoliopsida</taxon>
        <taxon>eudicotyledons</taxon>
        <taxon>Gunneridae</taxon>
        <taxon>Pentapetalae</taxon>
        <taxon>asterids</taxon>
        <taxon>lamiids</taxon>
        <taxon>Solanales</taxon>
        <taxon>Solanaceae</taxon>
        <taxon>Solanoideae</taxon>
        <taxon>Solaneae</taxon>
        <taxon>Solanum</taxon>
        <taxon>Solanum subgen. Lycopersicon</taxon>
    </lineage>
</organism>
<dbReference type="Pfam" id="PF00078">
    <property type="entry name" value="RVT_1"/>
    <property type="match status" value="1"/>
</dbReference>
<feature type="domain" description="Reverse transcriptase" evidence="1">
    <location>
        <begin position="1"/>
        <end position="80"/>
    </location>
</feature>
<dbReference type="PANTHER" id="PTHR24559">
    <property type="entry name" value="TRANSPOSON TY3-I GAG-POL POLYPROTEIN"/>
    <property type="match status" value="1"/>
</dbReference>
<reference evidence="3" key="2">
    <citation type="submission" date="2025-08" db="UniProtKB">
        <authorList>
            <consortium name="RefSeq"/>
        </authorList>
    </citation>
    <scope>IDENTIFICATION</scope>
</reference>
<proteinExistence type="predicted"/>
<accession>A0ABM1GBW3</accession>
<keyword evidence="2" id="KW-1185">Reference proteome</keyword>
<dbReference type="InterPro" id="IPR053134">
    <property type="entry name" value="RNA-dir_DNA_polymerase"/>
</dbReference>
<protein>
    <submittedName>
        <fullName evidence="3">Uncharacterized protein LOC107013521</fullName>
    </submittedName>
</protein>
<dbReference type="GeneID" id="107013521"/>
<name>A0ABM1GBW3_SOLPN</name>
<dbReference type="InterPro" id="IPR043128">
    <property type="entry name" value="Rev_trsase/Diguanyl_cyclase"/>
</dbReference>
<evidence type="ECO:0000313" key="2">
    <source>
        <dbReference type="Proteomes" id="UP000694930"/>
    </source>
</evidence>
<dbReference type="SUPFAM" id="SSF56672">
    <property type="entry name" value="DNA/RNA polymerases"/>
    <property type="match status" value="1"/>
</dbReference>
<dbReference type="InterPro" id="IPR000477">
    <property type="entry name" value="RT_dom"/>
</dbReference>
<sequence length="161" mass="18453">MPFGLKNAGATYMRAMNTIFHDMIHNEIEVYVYDVIIKSHESSDHVTHLRKFFDRLRRYNLKLIPAKCTFRVSVRKLLGLIKAIKAQALADHLAENPVDEEYEPLKTYFHDEEVLFVGEDISEAYPGWRLFFDGAANHQGKGIGEVLVSESGQHYPMAAKL</sequence>